<organism evidence="2 3">
    <name type="scientific">Ktedonobacter robiniae</name>
    <dbReference type="NCBI Taxonomy" id="2778365"/>
    <lineage>
        <taxon>Bacteria</taxon>
        <taxon>Bacillati</taxon>
        <taxon>Chloroflexota</taxon>
        <taxon>Ktedonobacteria</taxon>
        <taxon>Ktedonobacterales</taxon>
        <taxon>Ktedonobacteraceae</taxon>
        <taxon>Ktedonobacter</taxon>
    </lineage>
</organism>
<dbReference type="Gene3D" id="3.40.50.1820">
    <property type="entry name" value="alpha/beta hydrolase"/>
    <property type="match status" value="1"/>
</dbReference>
<dbReference type="PANTHER" id="PTHR43265:SF1">
    <property type="entry name" value="ESTERASE ESTD"/>
    <property type="match status" value="1"/>
</dbReference>
<proteinExistence type="predicted"/>
<evidence type="ECO:0000313" key="2">
    <source>
        <dbReference type="EMBL" id="GHO57020.1"/>
    </source>
</evidence>
<feature type="domain" description="AB hydrolase-1" evidence="1">
    <location>
        <begin position="38"/>
        <end position="288"/>
    </location>
</feature>
<dbReference type="EMBL" id="BNJG01000002">
    <property type="protein sequence ID" value="GHO57020.1"/>
    <property type="molecule type" value="Genomic_DNA"/>
</dbReference>
<sequence length="331" mass="35484">MTDQDLYGESSEVTWPMGETTMYGTLVKPSGLGPFPAVVMVAGSGPTDRDWNSPLLPGTNGSARLLAEALARAGIASLRYDKRASGPHARENVPLLIGKLSMQSHVDELAGAVHVMAGQAYVRHDRIFALANSEGTLHALNYQLHNPETPFAGLVLTGPPGQPVGTVGRSQLAAQAARVPNGDALLALYDAAIARFLAGEPIVPDPALPEGVQMLLKSLETPANLPFARELWTADAAPLLRQVNVPVLVIIGKKDLQIDWQADGEKLEQAAAGREEVTFLFPENANHVLKQELRPRSELVPAEITESYNGPDTRLDPQTLASIQEWLTAHA</sequence>
<dbReference type="PANTHER" id="PTHR43265">
    <property type="entry name" value="ESTERASE ESTD"/>
    <property type="match status" value="1"/>
</dbReference>
<accession>A0ABQ3UXA8</accession>
<name>A0ABQ3UXA8_9CHLR</name>
<dbReference type="InterPro" id="IPR000073">
    <property type="entry name" value="AB_hydrolase_1"/>
</dbReference>
<evidence type="ECO:0000313" key="3">
    <source>
        <dbReference type="Proteomes" id="UP000654345"/>
    </source>
</evidence>
<protein>
    <submittedName>
        <fullName evidence="2">Alpha/beta hydrolase</fullName>
    </submittedName>
</protein>
<keyword evidence="2" id="KW-0378">Hydrolase</keyword>
<evidence type="ECO:0000259" key="1">
    <source>
        <dbReference type="Pfam" id="PF12697"/>
    </source>
</evidence>
<dbReference type="Pfam" id="PF12697">
    <property type="entry name" value="Abhydrolase_6"/>
    <property type="match status" value="1"/>
</dbReference>
<dbReference type="RefSeq" id="WP_201373465.1">
    <property type="nucleotide sequence ID" value="NZ_BNJG01000002.1"/>
</dbReference>
<gene>
    <name evidence="2" type="ORF">KSB_54950</name>
</gene>
<dbReference type="Proteomes" id="UP000654345">
    <property type="component" value="Unassembled WGS sequence"/>
</dbReference>
<dbReference type="SUPFAM" id="SSF53474">
    <property type="entry name" value="alpha/beta-Hydrolases"/>
    <property type="match status" value="1"/>
</dbReference>
<keyword evidence="3" id="KW-1185">Reference proteome</keyword>
<comment type="caution">
    <text evidence="2">The sequence shown here is derived from an EMBL/GenBank/DDBJ whole genome shotgun (WGS) entry which is preliminary data.</text>
</comment>
<dbReference type="GO" id="GO:0016787">
    <property type="term" value="F:hydrolase activity"/>
    <property type="evidence" value="ECO:0007669"/>
    <property type="project" value="UniProtKB-KW"/>
</dbReference>
<dbReference type="InterPro" id="IPR029058">
    <property type="entry name" value="AB_hydrolase_fold"/>
</dbReference>
<dbReference type="InterPro" id="IPR053145">
    <property type="entry name" value="AB_hydrolase_Est10"/>
</dbReference>
<reference evidence="2 3" key="1">
    <citation type="journal article" date="2021" name="Int. J. Syst. Evol. Microbiol.">
        <title>Reticulibacter mediterranei gen. nov., sp. nov., within the new family Reticulibacteraceae fam. nov., and Ktedonospora formicarum gen. nov., sp. nov., Ktedonobacter robiniae sp. nov., Dictyobacter formicarum sp. nov. and Dictyobacter arantiisoli sp. nov., belonging to the class Ktedonobacteria.</title>
        <authorList>
            <person name="Yabe S."/>
            <person name="Zheng Y."/>
            <person name="Wang C.M."/>
            <person name="Sakai Y."/>
            <person name="Abe K."/>
            <person name="Yokota A."/>
            <person name="Donadio S."/>
            <person name="Cavaletti L."/>
            <person name="Monciardini P."/>
        </authorList>
    </citation>
    <scope>NUCLEOTIDE SEQUENCE [LARGE SCALE GENOMIC DNA]</scope>
    <source>
        <strain evidence="2 3">SOSP1-30</strain>
    </source>
</reference>